<dbReference type="GO" id="GO:0009252">
    <property type="term" value="P:peptidoglycan biosynthetic process"/>
    <property type="evidence" value="ECO:0007669"/>
    <property type="project" value="UniProtKB-KW"/>
</dbReference>
<dbReference type="Gene3D" id="3.30.70.2110">
    <property type="match status" value="1"/>
</dbReference>
<evidence type="ECO:0000256" key="15">
    <source>
        <dbReference type="SAM" id="Phobius"/>
    </source>
</evidence>
<evidence type="ECO:0000313" key="17">
    <source>
        <dbReference type="EMBL" id="MBO8441029.1"/>
    </source>
</evidence>
<feature type="domain" description="PASTA" evidence="16">
    <location>
        <begin position="596"/>
        <end position="654"/>
    </location>
</feature>
<dbReference type="GO" id="GO:0071555">
    <property type="term" value="P:cell wall organization"/>
    <property type="evidence" value="ECO:0007669"/>
    <property type="project" value="UniProtKB-KW"/>
</dbReference>
<keyword evidence="4" id="KW-0132">Cell division</keyword>
<keyword evidence="13" id="KW-0961">Cell wall biogenesis/degradation</keyword>
<keyword evidence="11" id="KW-0046">Antibiotic resistance</keyword>
<dbReference type="InterPro" id="IPR001460">
    <property type="entry name" value="PCN-bd_Tpept"/>
</dbReference>
<dbReference type="AlphaFoldDB" id="A0A9D9H815"/>
<comment type="function">
    <text evidence="14">A transpeptidase that forms peptide cross-links between adjacent glycan strands in cell wall peptidoglycan (PG). Part of the divisome machinery that synthesizes the septal cross wall. Beta-lactams inactivate the PBPs by acylating an essential serine residue in the active site of these proteins.</text>
</comment>
<dbReference type="CDD" id="cd06576">
    <property type="entry name" value="PASTA_Pbp2x-like_1"/>
    <property type="match status" value="1"/>
</dbReference>
<reference evidence="17" key="2">
    <citation type="journal article" date="2021" name="PeerJ">
        <title>Extensive microbial diversity within the chicken gut microbiome revealed by metagenomics and culture.</title>
        <authorList>
            <person name="Gilroy R."/>
            <person name="Ravi A."/>
            <person name="Getino M."/>
            <person name="Pursley I."/>
            <person name="Horton D.L."/>
            <person name="Alikhan N.F."/>
            <person name="Baker D."/>
            <person name="Gharbi K."/>
            <person name="Hall N."/>
            <person name="Watson M."/>
            <person name="Adriaenssens E.M."/>
            <person name="Foster-Nyarko E."/>
            <person name="Jarju S."/>
            <person name="Secka A."/>
            <person name="Antonio M."/>
            <person name="Oren A."/>
            <person name="Chaudhuri R.R."/>
            <person name="La Ragione R."/>
            <person name="Hildebrand F."/>
            <person name="Pallen M.J."/>
        </authorList>
    </citation>
    <scope>NUCLEOTIDE SEQUENCE</scope>
    <source>
        <strain evidence="17">C6-149</strain>
    </source>
</reference>
<dbReference type="InterPro" id="IPR050515">
    <property type="entry name" value="Beta-lactam/transpept"/>
</dbReference>
<evidence type="ECO:0000256" key="9">
    <source>
        <dbReference type="ARBA" id="ARBA00022989"/>
    </source>
</evidence>
<dbReference type="InterPro" id="IPR036138">
    <property type="entry name" value="PBP_dimer_sf"/>
</dbReference>
<dbReference type="PANTHER" id="PTHR30627:SF26">
    <property type="entry name" value="PENICILLIN-BINDING PROTEIN 2B"/>
    <property type="match status" value="1"/>
</dbReference>
<comment type="subcellular location">
    <subcellularLocation>
        <location evidence="1">Cell membrane</location>
        <topology evidence="1">Single-pass membrane protein</topology>
    </subcellularLocation>
</comment>
<dbReference type="CDD" id="cd06575">
    <property type="entry name" value="PASTA_Pbp2x-like_2"/>
    <property type="match status" value="1"/>
</dbReference>
<protein>
    <submittedName>
        <fullName evidence="17">Penicillin-binding protein</fullName>
    </submittedName>
</protein>
<feature type="domain" description="PASTA" evidence="16">
    <location>
        <begin position="656"/>
        <end position="712"/>
    </location>
</feature>
<comment type="caution">
    <text evidence="17">The sequence shown here is derived from an EMBL/GenBank/DDBJ whole genome shotgun (WGS) entry which is preliminary data.</text>
</comment>
<evidence type="ECO:0000256" key="6">
    <source>
        <dbReference type="ARBA" id="ARBA00022737"/>
    </source>
</evidence>
<dbReference type="PROSITE" id="PS51178">
    <property type="entry name" value="PASTA"/>
    <property type="match status" value="2"/>
</dbReference>
<keyword evidence="10 15" id="KW-0472">Membrane</keyword>
<evidence type="ECO:0000256" key="7">
    <source>
        <dbReference type="ARBA" id="ARBA00022960"/>
    </source>
</evidence>
<dbReference type="GO" id="GO:0005886">
    <property type="term" value="C:plasma membrane"/>
    <property type="evidence" value="ECO:0007669"/>
    <property type="project" value="UniProtKB-SubCell"/>
</dbReference>
<name>A0A9D9H815_9LACO</name>
<evidence type="ECO:0000313" key="18">
    <source>
        <dbReference type="Proteomes" id="UP000823614"/>
    </source>
</evidence>
<dbReference type="Gene3D" id="3.40.710.10">
    <property type="entry name" value="DD-peptidase/beta-lactamase superfamily"/>
    <property type="match status" value="1"/>
</dbReference>
<dbReference type="Gene3D" id="3.90.1310.10">
    <property type="entry name" value="Penicillin-binding protein 2a (Domain 2)"/>
    <property type="match status" value="1"/>
</dbReference>
<sequence length="712" mass="79469">MANNKKRKSNNDKQNRNSFGNTLMFLAIIIFLLLGFRFLYISVGKHVQSINLNKATRQLYMREQLTPAQRGTIYDAEGNPIAENANKYSVYAIVNNSQRTSSGKPMYVTDESDVINVLHKNLKISKSAIIKTLHPKNKQIFQVEFGPKGRNISEKTKNAIEKHHLNGIYFSSENARIYPNSNFANYLIGFTASVMNKKYGQSSLVGRMGLEKQFNKQLSGIDGLKSDTSNSSILSSDGLDQHVKNGDNIYTTIDPDIESLMENQVNNVYKKLNAKNVIACLINVKNGKILAAAQRPTFNPNNSKGLSKEWNNLLISEPFEPGSIMKTICVAAAINSHHYRGKQLYLSGQMRIGDAVVPDWQQTGWGYISFDKGFLLSSNVAMAKLEQKMGAKVWLKYIKKFGFLKPTNVGLPDESAGSTNYKVPIDQANTAFGQGITVTPMQMIQAYTAFANNGYMIKPYLVDKITDSNNRVIRRNKRTVIGHPISKETAEHTLHLLTEYVSKSYALGHFLKMKEYKVAAKTGIAQIVGTNGKYMSGYTNTVNSICALVPANKPKYMMFISVRQPDIAYKPLDNALFSIFKPVIMEAMSKESENSGNSQLTMPKVINLVTQDAENELKQKKLNPVILGNGSKILKQYPQSNTSVLKKQNVFIYSGGEITMPNMKSWSVHDVLIFERLTGIKVKIVGNGIVNKQNIPANTVLKRSTKIRVSCN</sequence>
<dbReference type="SUPFAM" id="SSF54184">
    <property type="entry name" value="Penicillin-binding protein 2x (pbp-2x), c-terminal domain"/>
    <property type="match status" value="2"/>
</dbReference>
<dbReference type="InterPro" id="IPR012338">
    <property type="entry name" value="Beta-lactam/transpept-like"/>
</dbReference>
<dbReference type="GO" id="GO:0008658">
    <property type="term" value="F:penicillin binding"/>
    <property type="evidence" value="ECO:0007669"/>
    <property type="project" value="InterPro"/>
</dbReference>
<evidence type="ECO:0000256" key="5">
    <source>
        <dbReference type="ARBA" id="ARBA00022692"/>
    </source>
</evidence>
<dbReference type="Pfam" id="PF03717">
    <property type="entry name" value="PBP_dimer"/>
    <property type="match status" value="1"/>
</dbReference>
<comment type="similarity">
    <text evidence="2">Belongs to the transpeptidase family.</text>
</comment>
<dbReference type="GO" id="GO:0051301">
    <property type="term" value="P:cell division"/>
    <property type="evidence" value="ECO:0007669"/>
    <property type="project" value="UniProtKB-KW"/>
</dbReference>
<keyword evidence="8" id="KW-0573">Peptidoglycan synthesis</keyword>
<dbReference type="FunFam" id="3.40.710.10:FF:000095">
    <property type="entry name" value="Penicillin-binding protein 2x"/>
    <property type="match status" value="1"/>
</dbReference>
<evidence type="ECO:0000256" key="14">
    <source>
        <dbReference type="ARBA" id="ARBA00055980"/>
    </source>
</evidence>
<evidence type="ECO:0000256" key="12">
    <source>
        <dbReference type="ARBA" id="ARBA00023306"/>
    </source>
</evidence>
<gene>
    <name evidence="17" type="ORF">IAA89_01060</name>
</gene>
<dbReference type="InterPro" id="IPR005543">
    <property type="entry name" value="PASTA_dom"/>
</dbReference>
<evidence type="ECO:0000256" key="1">
    <source>
        <dbReference type="ARBA" id="ARBA00004162"/>
    </source>
</evidence>
<dbReference type="SMART" id="SM00740">
    <property type="entry name" value="PASTA"/>
    <property type="match status" value="2"/>
</dbReference>
<dbReference type="Proteomes" id="UP000823614">
    <property type="component" value="Unassembled WGS sequence"/>
</dbReference>
<keyword evidence="6" id="KW-0677">Repeat</keyword>
<keyword evidence="5 15" id="KW-0812">Transmembrane</keyword>
<organism evidence="17 18">
    <name type="scientific">Candidatus Gallilactobacillus intestinavium</name>
    <dbReference type="NCBI Taxonomy" id="2840838"/>
    <lineage>
        <taxon>Bacteria</taxon>
        <taxon>Bacillati</taxon>
        <taxon>Bacillota</taxon>
        <taxon>Bacilli</taxon>
        <taxon>Lactobacillales</taxon>
        <taxon>Lactobacillaceae</taxon>
        <taxon>Lactobacillaceae incertae sedis</taxon>
        <taxon>Candidatus Gallilactobacillus</taxon>
    </lineage>
</organism>
<dbReference type="SUPFAM" id="SSF56519">
    <property type="entry name" value="Penicillin binding protein dimerisation domain"/>
    <property type="match status" value="1"/>
</dbReference>
<dbReference type="Pfam" id="PF00905">
    <property type="entry name" value="Transpeptidase"/>
    <property type="match status" value="1"/>
</dbReference>
<dbReference type="GO" id="GO:0046677">
    <property type="term" value="P:response to antibiotic"/>
    <property type="evidence" value="ECO:0007669"/>
    <property type="project" value="UniProtKB-KW"/>
</dbReference>
<keyword evidence="3" id="KW-1003">Cell membrane</keyword>
<evidence type="ECO:0000256" key="4">
    <source>
        <dbReference type="ARBA" id="ARBA00022618"/>
    </source>
</evidence>
<keyword evidence="7" id="KW-0133">Cell shape</keyword>
<evidence type="ECO:0000256" key="13">
    <source>
        <dbReference type="ARBA" id="ARBA00023316"/>
    </source>
</evidence>
<evidence type="ECO:0000256" key="11">
    <source>
        <dbReference type="ARBA" id="ARBA00023251"/>
    </source>
</evidence>
<dbReference type="SUPFAM" id="SSF56601">
    <property type="entry name" value="beta-lactamase/transpeptidase-like"/>
    <property type="match status" value="1"/>
</dbReference>
<dbReference type="EMBL" id="JADIMP010000021">
    <property type="protein sequence ID" value="MBO8441029.1"/>
    <property type="molecule type" value="Genomic_DNA"/>
</dbReference>
<keyword evidence="9 15" id="KW-1133">Transmembrane helix</keyword>
<evidence type="ECO:0000259" key="16">
    <source>
        <dbReference type="PROSITE" id="PS51178"/>
    </source>
</evidence>
<proteinExistence type="inferred from homology"/>
<accession>A0A9D9H815</accession>
<keyword evidence="12" id="KW-0131">Cell cycle</keyword>
<dbReference type="InterPro" id="IPR005311">
    <property type="entry name" value="PBP_dimer"/>
</dbReference>
<dbReference type="GO" id="GO:0008360">
    <property type="term" value="P:regulation of cell shape"/>
    <property type="evidence" value="ECO:0007669"/>
    <property type="project" value="UniProtKB-KW"/>
</dbReference>
<evidence type="ECO:0000256" key="3">
    <source>
        <dbReference type="ARBA" id="ARBA00022475"/>
    </source>
</evidence>
<feature type="transmembrane region" description="Helical" evidence="15">
    <location>
        <begin position="21"/>
        <end position="40"/>
    </location>
</feature>
<evidence type="ECO:0000256" key="10">
    <source>
        <dbReference type="ARBA" id="ARBA00023136"/>
    </source>
</evidence>
<evidence type="ECO:0000256" key="8">
    <source>
        <dbReference type="ARBA" id="ARBA00022984"/>
    </source>
</evidence>
<dbReference type="PANTHER" id="PTHR30627">
    <property type="entry name" value="PEPTIDOGLYCAN D,D-TRANSPEPTIDASE"/>
    <property type="match status" value="1"/>
</dbReference>
<dbReference type="Pfam" id="PF03793">
    <property type="entry name" value="PASTA"/>
    <property type="match status" value="2"/>
</dbReference>
<evidence type="ECO:0000256" key="2">
    <source>
        <dbReference type="ARBA" id="ARBA00007171"/>
    </source>
</evidence>
<reference evidence="17" key="1">
    <citation type="submission" date="2020-10" db="EMBL/GenBank/DDBJ databases">
        <authorList>
            <person name="Gilroy R."/>
        </authorList>
    </citation>
    <scope>NUCLEOTIDE SEQUENCE</scope>
    <source>
        <strain evidence="17">C6-149</strain>
    </source>
</reference>